<dbReference type="AlphaFoldDB" id="A0A7J8RXE2"/>
<feature type="region of interest" description="Disordered" evidence="1">
    <location>
        <begin position="1"/>
        <end position="24"/>
    </location>
</feature>
<evidence type="ECO:0000313" key="2">
    <source>
        <dbReference type="EMBL" id="MBA0618479.1"/>
    </source>
</evidence>
<reference evidence="2 3" key="1">
    <citation type="journal article" date="2019" name="Genome Biol. Evol.">
        <title>Insights into the evolution of the New World diploid cottons (Gossypium, subgenus Houzingenia) based on genome sequencing.</title>
        <authorList>
            <person name="Grover C.E."/>
            <person name="Arick M.A. 2nd"/>
            <person name="Thrash A."/>
            <person name="Conover J.L."/>
            <person name="Sanders W.S."/>
            <person name="Peterson D.G."/>
            <person name="Frelichowski J.E."/>
            <person name="Scheffler J.A."/>
            <person name="Scheffler B.E."/>
            <person name="Wendel J.F."/>
        </authorList>
    </citation>
    <scope>NUCLEOTIDE SEQUENCE [LARGE SCALE GENOMIC DNA]</scope>
    <source>
        <strain evidence="2">27</strain>
        <tissue evidence="2">Leaf</tissue>
    </source>
</reference>
<comment type="caution">
    <text evidence="2">The sequence shown here is derived from an EMBL/GenBank/DDBJ whole genome shotgun (WGS) entry which is preliminary data.</text>
</comment>
<dbReference type="Proteomes" id="UP000593561">
    <property type="component" value="Unassembled WGS sequence"/>
</dbReference>
<protein>
    <submittedName>
        <fullName evidence="2">Uncharacterized protein</fullName>
    </submittedName>
</protein>
<feature type="compositionally biased region" description="Low complexity" evidence="1">
    <location>
        <begin position="11"/>
        <end position="22"/>
    </location>
</feature>
<name>A0A7J8RXE2_GOSDV</name>
<evidence type="ECO:0000313" key="3">
    <source>
        <dbReference type="Proteomes" id="UP000593561"/>
    </source>
</evidence>
<keyword evidence="3" id="KW-1185">Reference proteome</keyword>
<evidence type="ECO:0000256" key="1">
    <source>
        <dbReference type="SAM" id="MobiDB-lite"/>
    </source>
</evidence>
<organism evidence="2 3">
    <name type="scientific">Gossypium davidsonii</name>
    <name type="common">Davidson's cotton</name>
    <name type="synonym">Gossypium klotzschianum subsp. davidsonii</name>
    <dbReference type="NCBI Taxonomy" id="34287"/>
    <lineage>
        <taxon>Eukaryota</taxon>
        <taxon>Viridiplantae</taxon>
        <taxon>Streptophyta</taxon>
        <taxon>Embryophyta</taxon>
        <taxon>Tracheophyta</taxon>
        <taxon>Spermatophyta</taxon>
        <taxon>Magnoliopsida</taxon>
        <taxon>eudicotyledons</taxon>
        <taxon>Gunneridae</taxon>
        <taxon>Pentapetalae</taxon>
        <taxon>rosids</taxon>
        <taxon>malvids</taxon>
        <taxon>Malvales</taxon>
        <taxon>Malvaceae</taxon>
        <taxon>Malvoideae</taxon>
        <taxon>Gossypium</taxon>
    </lineage>
</organism>
<sequence>MRVDLDDEKQSLLSSSSLSSSSRIGKAMKRALSISSTNDVVYCRIAHQYDSVPVVEDEITIMVVHIQKESDKMGNKILEACRELHNKAPPQDYVRARWRTRVIDCRLP</sequence>
<proteinExistence type="predicted"/>
<gene>
    <name evidence="2" type="ORF">Godav_027818</name>
</gene>
<accession>A0A7J8RXE2</accession>
<feature type="compositionally biased region" description="Basic and acidic residues" evidence="1">
    <location>
        <begin position="1"/>
        <end position="10"/>
    </location>
</feature>
<dbReference type="EMBL" id="JABFAC010000007">
    <property type="protein sequence ID" value="MBA0618479.1"/>
    <property type="molecule type" value="Genomic_DNA"/>
</dbReference>